<organism evidence="3 4">
    <name type="scientific">Winogradskyella bathintestinalis</name>
    <dbReference type="NCBI Taxonomy" id="3035208"/>
    <lineage>
        <taxon>Bacteria</taxon>
        <taxon>Pseudomonadati</taxon>
        <taxon>Bacteroidota</taxon>
        <taxon>Flavobacteriia</taxon>
        <taxon>Flavobacteriales</taxon>
        <taxon>Flavobacteriaceae</taxon>
        <taxon>Winogradskyella</taxon>
    </lineage>
</organism>
<accession>A0ABT7ZXI5</accession>
<feature type="chain" id="PRO_5047177888" evidence="1">
    <location>
        <begin position="23"/>
        <end position="522"/>
    </location>
</feature>
<evidence type="ECO:0000259" key="2">
    <source>
        <dbReference type="PROSITE" id="PS51688"/>
    </source>
</evidence>
<evidence type="ECO:0000313" key="3">
    <source>
        <dbReference type="EMBL" id="MDN3493448.1"/>
    </source>
</evidence>
<evidence type="ECO:0000313" key="4">
    <source>
        <dbReference type="Proteomes" id="UP001231197"/>
    </source>
</evidence>
<dbReference type="InterPro" id="IPR011049">
    <property type="entry name" value="Serralysin-like_metalloprot_C"/>
</dbReference>
<dbReference type="Gene3D" id="2.150.10.10">
    <property type="entry name" value="Serralysin-like metalloprotease, C-terminal"/>
    <property type="match status" value="1"/>
</dbReference>
<dbReference type="Pfam" id="PF13884">
    <property type="entry name" value="Peptidase_S74"/>
    <property type="match status" value="1"/>
</dbReference>
<dbReference type="PROSITE" id="PS51688">
    <property type="entry name" value="ICA"/>
    <property type="match status" value="1"/>
</dbReference>
<dbReference type="SUPFAM" id="SSF101967">
    <property type="entry name" value="Adhesin YadA, collagen-binding domain"/>
    <property type="match status" value="1"/>
</dbReference>
<dbReference type="InterPro" id="IPR008640">
    <property type="entry name" value="Adhesin_Head_dom"/>
</dbReference>
<dbReference type="InterPro" id="IPR036388">
    <property type="entry name" value="WH-like_DNA-bd_sf"/>
</dbReference>
<keyword evidence="1" id="KW-0732">Signal</keyword>
<protein>
    <submittedName>
        <fullName evidence="3">Tail fiber domain-containing protein</fullName>
    </submittedName>
</protein>
<comment type="caution">
    <text evidence="3">The sequence shown here is derived from an EMBL/GenBank/DDBJ whole genome shotgun (WGS) entry which is preliminary data.</text>
</comment>
<dbReference type="Proteomes" id="UP001231197">
    <property type="component" value="Unassembled WGS sequence"/>
</dbReference>
<evidence type="ECO:0000256" key="1">
    <source>
        <dbReference type="SAM" id="SignalP"/>
    </source>
</evidence>
<dbReference type="Pfam" id="PF05658">
    <property type="entry name" value="YadA_head"/>
    <property type="match status" value="3"/>
</dbReference>
<dbReference type="EMBL" id="JASDDK010000004">
    <property type="protein sequence ID" value="MDN3493448.1"/>
    <property type="molecule type" value="Genomic_DNA"/>
</dbReference>
<dbReference type="CDD" id="cd12820">
    <property type="entry name" value="LbR_YadA-like"/>
    <property type="match status" value="1"/>
</dbReference>
<feature type="signal peptide" evidence="1">
    <location>
        <begin position="1"/>
        <end position="22"/>
    </location>
</feature>
<keyword evidence="4" id="KW-1185">Reference proteome</keyword>
<reference evidence="3 4" key="1">
    <citation type="journal article" date="2023" name="Int. J. Syst. Evol. Microbiol.">
        <title>Winogradskyella bathintestinalis sp. nov., isolated from the intestine of the deep-sea loosejaw dragonfish, Malacosteus niger.</title>
        <authorList>
            <person name="Uniacke-Lowe S."/>
            <person name="Johnson C.N."/>
            <person name="Stanton C."/>
            <person name="Hill C."/>
            <person name="Ross P."/>
        </authorList>
    </citation>
    <scope>NUCLEOTIDE SEQUENCE [LARGE SCALE GENOMIC DNA]</scope>
    <source>
        <strain evidence="3 4">APC 3343</strain>
    </source>
</reference>
<dbReference type="Gene3D" id="1.10.10.10">
    <property type="entry name" value="Winged helix-like DNA-binding domain superfamily/Winged helix DNA-binding domain"/>
    <property type="match status" value="1"/>
</dbReference>
<dbReference type="RefSeq" id="WP_290207107.1">
    <property type="nucleotide sequence ID" value="NZ_JASDDK010000004.1"/>
</dbReference>
<proteinExistence type="predicted"/>
<gene>
    <name evidence="3" type="ORF">QMA06_12010</name>
</gene>
<dbReference type="InterPro" id="IPR030392">
    <property type="entry name" value="S74_ICA"/>
</dbReference>
<sequence>MKKNIIILIIVLFISISSYAQAIGVGINYKAVIKDSDGNVVSEQPISVRFSILDRTVPANIVYQEIHNTMTTSNGIIVVVIGEGTIENGVFFGLDWGVDLYLLQVDIDIENDGTYVSLDPEPFKKVPYASYAHAAYIANVAEIANNVSGLEKITESGITGWRLVGRNPSNYGSIGNGAIDLSYSDRDAIEERGATGLYSTAIGYNTKASEYNSVAIGNFANASDTNSIAIGSGASASGAGSIALGSYTLASGSSSTAIGDNTNASGTNSTAIGIKTTAQSYAETAIGSYNTSYVPSNTSNWNENDRLFVIGNGQSPSTTNNALTILKNGNTSVGGDNPESLLEVTHSNGAPISNLRNALSIRNSDTNHSWQFYTATYLNLYKDGIFKGSWNSNSGAYVQASDRRVKKDITALENGTLNKVMQLNPVSYLMKDQTDTKRNLGLISQEVKDVFPSITHYVKDSDLLALSYTELIPVLIKALQEQQAIIDGQNSQIETMSADNSSLIATVSNLISRVEKIEANNQ</sequence>
<name>A0ABT7ZXI5_9FLAO</name>
<feature type="domain" description="Peptidase S74" evidence="2">
    <location>
        <begin position="401"/>
        <end position="493"/>
    </location>
</feature>